<feature type="binding site" evidence="3">
    <location>
        <position position="66"/>
    </location>
    <ligand>
        <name>substrate</name>
    </ligand>
</feature>
<dbReference type="PANTHER" id="PTHR31689:SF0">
    <property type="entry name" value="DIAMINOPIMELATE EPIMERASE"/>
    <property type="match status" value="1"/>
</dbReference>
<keyword evidence="2 3" id="KW-0413">Isomerase</keyword>
<proteinExistence type="inferred from homology"/>
<evidence type="ECO:0000313" key="6">
    <source>
        <dbReference type="Proteomes" id="UP001615550"/>
    </source>
</evidence>
<evidence type="ECO:0000256" key="2">
    <source>
        <dbReference type="ARBA" id="ARBA00023235"/>
    </source>
</evidence>
<feature type="active site" description="Proton acceptor" evidence="3">
    <location>
        <position position="220"/>
    </location>
</feature>
<dbReference type="HAMAP" id="MF_00197">
    <property type="entry name" value="DAP_epimerase"/>
    <property type="match status" value="1"/>
</dbReference>
<keyword evidence="3" id="KW-0028">Amino-acid biosynthesis</keyword>
<comment type="subcellular location">
    <subcellularLocation>
        <location evidence="3">Cytoplasm</location>
    </subcellularLocation>
</comment>
<name>A0ABW8D812_9GAMM</name>
<gene>
    <name evidence="3 5" type="primary">dapF</name>
    <name evidence="5" type="ORF">ACD661_09825</name>
</gene>
<dbReference type="EMBL" id="JBGORX010000003">
    <property type="protein sequence ID" value="MFJ1268853.1"/>
    <property type="molecule type" value="Genomic_DNA"/>
</dbReference>
<dbReference type="GO" id="GO:0008837">
    <property type="term" value="F:diaminopimelate epimerase activity"/>
    <property type="evidence" value="ECO:0007669"/>
    <property type="project" value="UniProtKB-EC"/>
</dbReference>
<comment type="caution">
    <text evidence="5">The sequence shown here is derived from an EMBL/GenBank/DDBJ whole genome shotgun (WGS) entry which is preliminary data.</text>
</comment>
<comment type="similarity">
    <text evidence="1 3">Belongs to the diaminopimelate epimerase family.</text>
</comment>
<dbReference type="RefSeq" id="WP_400187681.1">
    <property type="nucleotide sequence ID" value="NZ_JBGORX010000003.1"/>
</dbReference>
<feature type="site" description="Could be important to modulate the pK values of the two catalytic cysteine residues" evidence="3">
    <location>
        <position position="162"/>
    </location>
</feature>
<evidence type="ECO:0000256" key="4">
    <source>
        <dbReference type="NCBIfam" id="TIGR00652"/>
    </source>
</evidence>
<feature type="binding site" evidence="3">
    <location>
        <begin position="76"/>
        <end position="77"/>
    </location>
    <ligand>
        <name>substrate</name>
    </ligand>
</feature>
<feature type="binding site" evidence="3">
    <location>
        <position position="193"/>
    </location>
    <ligand>
        <name>substrate</name>
    </ligand>
</feature>
<dbReference type="SUPFAM" id="SSF54506">
    <property type="entry name" value="Diaminopimelate epimerase-like"/>
    <property type="match status" value="2"/>
</dbReference>
<evidence type="ECO:0000313" key="5">
    <source>
        <dbReference type="EMBL" id="MFJ1268853.1"/>
    </source>
</evidence>
<dbReference type="InterPro" id="IPR001653">
    <property type="entry name" value="DAP_epimerase_DapF"/>
</dbReference>
<comment type="catalytic activity">
    <reaction evidence="3">
        <text>(2S,6S)-2,6-diaminopimelate = meso-2,6-diaminopimelate</text>
        <dbReference type="Rhea" id="RHEA:15393"/>
        <dbReference type="ChEBI" id="CHEBI:57609"/>
        <dbReference type="ChEBI" id="CHEBI:57791"/>
        <dbReference type="EC" id="5.1.1.7"/>
    </reaction>
</comment>
<feature type="site" description="Could be important to modulate the pK values of the two catalytic cysteine residues" evidence="3">
    <location>
        <position position="211"/>
    </location>
</feature>
<dbReference type="EC" id="5.1.1.7" evidence="3 4"/>
<keyword evidence="6" id="KW-1185">Reference proteome</keyword>
<feature type="binding site" evidence="3">
    <location>
        <position position="13"/>
    </location>
    <ligand>
        <name>substrate</name>
    </ligand>
</feature>
<dbReference type="NCBIfam" id="TIGR00652">
    <property type="entry name" value="DapF"/>
    <property type="match status" value="1"/>
</dbReference>
<feature type="active site" description="Proton donor" evidence="3">
    <location>
        <position position="75"/>
    </location>
</feature>
<comment type="function">
    <text evidence="3">Catalyzes the stereoinversion of LL-2,6-diaminopimelate (L,L-DAP) to meso-diaminopimelate (meso-DAP), a precursor of L-lysine and an essential component of the bacterial peptidoglycan.</text>
</comment>
<feature type="binding site" evidence="3">
    <location>
        <position position="160"/>
    </location>
    <ligand>
        <name>substrate</name>
    </ligand>
</feature>
<reference evidence="5 6" key="1">
    <citation type="submission" date="2024-08" db="EMBL/GenBank/DDBJ databases">
        <title>Draft Genome Sequence of Legionella lytica strain DSB2004, Isolated From a Fire Sprinkler System.</title>
        <authorList>
            <person name="Everhart A.D."/>
            <person name="Kidane D.T."/>
            <person name="Farone A.L."/>
            <person name="Farone M.B."/>
        </authorList>
    </citation>
    <scope>NUCLEOTIDE SEQUENCE [LARGE SCALE GENOMIC DNA]</scope>
    <source>
        <strain evidence="5 6">DSB2004</strain>
    </source>
</reference>
<comment type="pathway">
    <text evidence="3">Amino-acid biosynthesis; L-lysine biosynthesis via DAP pathway; DL-2,6-diaminopimelate from LL-2,6-diaminopimelate: step 1/1.</text>
</comment>
<dbReference type="PANTHER" id="PTHR31689">
    <property type="entry name" value="DIAMINOPIMELATE EPIMERASE, CHLOROPLASTIC"/>
    <property type="match status" value="1"/>
</dbReference>
<keyword evidence="3" id="KW-0457">Lysine biosynthesis</keyword>
<accession>A0ABW8D812</accession>
<evidence type="ECO:0000256" key="3">
    <source>
        <dbReference type="HAMAP-Rule" id="MF_00197"/>
    </source>
</evidence>
<feature type="site" description="Important for dimerization" evidence="3">
    <location>
        <position position="271"/>
    </location>
</feature>
<dbReference type="Proteomes" id="UP001615550">
    <property type="component" value="Unassembled WGS sequence"/>
</dbReference>
<organism evidence="5 6">
    <name type="scientific">Legionella lytica</name>
    <dbReference type="NCBI Taxonomy" id="96232"/>
    <lineage>
        <taxon>Bacteria</taxon>
        <taxon>Pseudomonadati</taxon>
        <taxon>Pseudomonadota</taxon>
        <taxon>Gammaproteobacteria</taxon>
        <taxon>Legionellales</taxon>
        <taxon>Legionellaceae</taxon>
        <taxon>Legionella</taxon>
    </lineage>
</organism>
<dbReference type="Pfam" id="PF01678">
    <property type="entry name" value="DAP_epimerase"/>
    <property type="match status" value="2"/>
</dbReference>
<evidence type="ECO:0000256" key="1">
    <source>
        <dbReference type="ARBA" id="ARBA00010219"/>
    </source>
</evidence>
<protein>
    <recommendedName>
        <fullName evidence="3 4">Diaminopimelate epimerase</fullName>
        <shortName evidence="3">DAP epimerase</shortName>
        <ecNumber evidence="3 4">5.1.1.7</ecNumber>
    </recommendedName>
    <alternativeName>
        <fullName evidence="3">PLP-independent amino acid racemase</fullName>
    </alternativeName>
</protein>
<keyword evidence="3" id="KW-0963">Cytoplasm</keyword>
<feature type="binding site" evidence="3">
    <location>
        <position position="46"/>
    </location>
    <ligand>
        <name>substrate</name>
    </ligand>
</feature>
<feature type="binding site" evidence="3">
    <location>
        <begin position="211"/>
        <end position="212"/>
    </location>
    <ligand>
        <name>substrate</name>
    </ligand>
</feature>
<sequence length="279" mass="30184">MSIKFTKMHGLGNDFIVIDGINQKIDLSPEQISLIAQRNTGIGFDQLLLIEPSDQANVDFKYRIFNADGHEVGQCGNGARCLAAFAKYYGLTPKNSLTVATSTTQMQLHINNDNSISVDMGVPRLAPKDIPLIAEHQAEAYTINLEEGETAIVHALSVGNPHAVLLVHDTEMAPVHTLGQQISHHPRFPEQVNVGFMQIINPRQIKLRVYERGCGETLACGSGAVAAAAAGRLYHQLEPQITVSLPGGDLVIDWPAFEKPITLTGPAAFVYEGVLLSLG</sequence>
<feature type="binding site" evidence="3">
    <location>
        <begin position="221"/>
        <end position="222"/>
    </location>
    <ligand>
        <name>substrate</name>
    </ligand>
</feature>
<dbReference type="Gene3D" id="3.10.310.10">
    <property type="entry name" value="Diaminopimelate Epimerase, Chain A, domain 1"/>
    <property type="match status" value="2"/>
</dbReference>
<comment type="subunit">
    <text evidence="3">Homodimer.</text>
</comment>